<keyword evidence="4" id="KW-0808">Transferase</keyword>
<dbReference type="InterPro" id="IPR005467">
    <property type="entry name" value="His_kinase_dom"/>
</dbReference>
<feature type="domain" description="Histidine kinase" evidence="8">
    <location>
        <begin position="220"/>
        <end position="407"/>
    </location>
</feature>
<dbReference type="AlphaFoldDB" id="I3W0J4"/>
<proteinExistence type="predicted"/>
<protein>
    <recommendedName>
        <fullName evidence="2">histidine kinase</fullName>
        <ecNumber evidence="2">2.7.13.3</ecNumber>
    </recommendedName>
</protein>
<dbReference type="InterPro" id="IPR003594">
    <property type="entry name" value="HATPase_dom"/>
</dbReference>
<dbReference type="GO" id="GO:0004673">
    <property type="term" value="F:protein histidine kinase activity"/>
    <property type="evidence" value="ECO:0007669"/>
    <property type="project" value="UniProtKB-EC"/>
</dbReference>
<evidence type="ECO:0000256" key="7">
    <source>
        <dbReference type="ARBA" id="ARBA00022840"/>
    </source>
</evidence>
<evidence type="ECO:0000256" key="4">
    <source>
        <dbReference type="ARBA" id="ARBA00022679"/>
    </source>
</evidence>
<dbReference type="PANTHER" id="PTHR41523">
    <property type="entry name" value="TWO-COMPONENT SYSTEM SENSOR PROTEIN"/>
    <property type="match status" value="1"/>
</dbReference>
<keyword evidence="9" id="KW-0614">Plasmid</keyword>
<evidence type="ECO:0000256" key="6">
    <source>
        <dbReference type="ARBA" id="ARBA00022777"/>
    </source>
</evidence>
<keyword evidence="5" id="KW-0547">Nucleotide-binding</keyword>
<dbReference type="SMART" id="SM00387">
    <property type="entry name" value="HATPase_c"/>
    <property type="match status" value="1"/>
</dbReference>
<name>I3W0J4_PSESX</name>
<evidence type="ECO:0000259" key="8">
    <source>
        <dbReference type="PROSITE" id="PS50109"/>
    </source>
</evidence>
<dbReference type="Pfam" id="PF01590">
    <property type="entry name" value="GAF"/>
    <property type="match status" value="1"/>
</dbReference>
<dbReference type="InterPro" id="IPR003018">
    <property type="entry name" value="GAF"/>
</dbReference>
<evidence type="ECO:0000256" key="1">
    <source>
        <dbReference type="ARBA" id="ARBA00000085"/>
    </source>
</evidence>
<reference evidence="9" key="1">
    <citation type="submission" date="2012-01" db="EMBL/GenBank/DDBJ databases">
        <authorList>
            <person name="Summers A.O."/>
            <person name="Wireman J."/>
        </authorList>
    </citation>
    <scope>NUCLEOTIDE SEQUENCE</scope>
    <source>
        <strain evidence="9">B76</strain>
        <plasmid evidence="9">pB76-81</plasmid>
    </source>
</reference>
<evidence type="ECO:0000313" key="9">
    <source>
        <dbReference type="EMBL" id="AFK89121.1"/>
    </source>
</evidence>
<dbReference type="EC" id="2.7.13.3" evidence="2"/>
<dbReference type="CDD" id="cd16936">
    <property type="entry name" value="HATPase_RsbW-like"/>
    <property type="match status" value="1"/>
</dbReference>
<keyword evidence="7" id="KW-0067">ATP-binding</keyword>
<evidence type="ECO:0000256" key="2">
    <source>
        <dbReference type="ARBA" id="ARBA00012438"/>
    </source>
</evidence>
<dbReference type="Pfam" id="PF07568">
    <property type="entry name" value="HisKA_2"/>
    <property type="match status" value="1"/>
</dbReference>
<comment type="catalytic activity">
    <reaction evidence="1">
        <text>ATP + protein L-histidine = ADP + protein N-phospho-L-histidine.</text>
        <dbReference type="EC" id="2.7.13.3"/>
    </reaction>
</comment>
<dbReference type="Pfam" id="PF02518">
    <property type="entry name" value="HATPase_c"/>
    <property type="match status" value="1"/>
</dbReference>
<sequence>MSSDEKMFMPLDASNIMPVPPEEGARADDELAYRLRQQQLTAEFGIFALKTHATAELLQEATRLCAIGMSTKLCKVMAFQPEHGDFLMVAGVGWKPGYVGHARSGTDLSSPAGYAFQTKKAVISNHLHSETRFRTPQILADHNVKRAINVVLLTANEPYGVLEVDSPIDGRFVKDDLAFMQAFANLLGVALERQQFEGAMRVNSMQVKQALEHQQVLTQEVSHRVKNSLAIVAGLLRVQNSGSDSSEVRRALTDAETRVLTIAQLHDHLWQTGNVNTLDLQVFLGELCEQFSRTSAADVLTYEVPPVRIAADDAIPFGLLVNELVTNAVKYASPQKPGDVRINVTTNGDKLRLEVRDHGPGLPPDWPSQQSKSLGMKLISRLSRQLGGEPQWRDALPGACFVLEFAA</sequence>
<dbReference type="Gene3D" id="3.30.565.10">
    <property type="entry name" value="Histidine kinase-like ATPase, C-terminal domain"/>
    <property type="match status" value="1"/>
</dbReference>
<dbReference type="PROSITE" id="PS50109">
    <property type="entry name" value="HIS_KIN"/>
    <property type="match status" value="1"/>
</dbReference>
<dbReference type="Gene3D" id="3.30.450.40">
    <property type="match status" value="1"/>
</dbReference>
<evidence type="ECO:0000256" key="3">
    <source>
        <dbReference type="ARBA" id="ARBA00022553"/>
    </source>
</evidence>
<dbReference type="SUPFAM" id="SSF55781">
    <property type="entry name" value="GAF domain-like"/>
    <property type="match status" value="1"/>
</dbReference>
<dbReference type="InterPro" id="IPR011495">
    <property type="entry name" value="Sig_transdc_His_kin_sub2_dim/P"/>
</dbReference>
<dbReference type="EMBL" id="JQ418525">
    <property type="protein sequence ID" value="AFK89121.1"/>
    <property type="molecule type" value="Genomic_DNA"/>
</dbReference>
<accession>I3W0J4</accession>
<dbReference type="SMART" id="SM00065">
    <property type="entry name" value="GAF"/>
    <property type="match status" value="1"/>
</dbReference>
<geneLocation type="plasmid" evidence="9">
    <name>pB76-81</name>
</geneLocation>
<dbReference type="SUPFAM" id="SSF55874">
    <property type="entry name" value="ATPase domain of HSP90 chaperone/DNA topoisomerase II/histidine kinase"/>
    <property type="match status" value="1"/>
</dbReference>
<dbReference type="PANTHER" id="PTHR41523:SF8">
    <property type="entry name" value="ETHYLENE RESPONSE SENSOR PROTEIN"/>
    <property type="match status" value="1"/>
</dbReference>
<dbReference type="InterPro" id="IPR036890">
    <property type="entry name" value="HATPase_C_sf"/>
</dbReference>
<evidence type="ECO:0000256" key="5">
    <source>
        <dbReference type="ARBA" id="ARBA00022741"/>
    </source>
</evidence>
<dbReference type="InterPro" id="IPR029016">
    <property type="entry name" value="GAF-like_dom_sf"/>
</dbReference>
<dbReference type="GO" id="GO:0005524">
    <property type="term" value="F:ATP binding"/>
    <property type="evidence" value="ECO:0007669"/>
    <property type="project" value="UniProtKB-KW"/>
</dbReference>
<keyword evidence="3" id="KW-0597">Phosphoprotein</keyword>
<keyword evidence="6" id="KW-0418">Kinase</keyword>
<organism evidence="9">
    <name type="scientific">Pseudomonas syringae</name>
    <dbReference type="NCBI Taxonomy" id="317"/>
    <lineage>
        <taxon>Bacteria</taxon>
        <taxon>Pseudomonadati</taxon>
        <taxon>Pseudomonadota</taxon>
        <taxon>Gammaproteobacteria</taxon>
        <taxon>Pseudomonadales</taxon>
        <taxon>Pseudomonadaceae</taxon>
        <taxon>Pseudomonas</taxon>
    </lineage>
</organism>